<evidence type="ECO:0000256" key="2">
    <source>
        <dbReference type="ARBA" id="ARBA00008317"/>
    </source>
</evidence>
<protein>
    <recommendedName>
        <fullName evidence="3">NADH dehydrogenase [ubiquinone] 1 beta subcomplex subunit 10</fullName>
    </recommendedName>
</protein>
<evidence type="ECO:0000256" key="7">
    <source>
        <dbReference type="ARBA" id="ARBA00022982"/>
    </source>
</evidence>
<reference evidence="11" key="1">
    <citation type="submission" date="2020-03" db="EMBL/GenBank/DDBJ databases">
        <title>Transcriptomic Profiling of the Digestive Tract of the Rat Flea, Xenopsylla cheopis, Following Blood Feeding and Infection with Yersinia pestis.</title>
        <authorList>
            <person name="Bland D.M."/>
            <person name="Martens C.A."/>
            <person name="Virtaneva K."/>
            <person name="Kanakabandi K."/>
            <person name="Long D."/>
            <person name="Rosenke R."/>
            <person name="Saturday G.A."/>
            <person name="Hoyt F.H."/>
            <person name="Bruno D.P."/>
            <person name="Ribeiro J.M.C."/>
            <person name="Hinnebusch J."/>
        </authorList>
    </citation>
    <scope>NUCLEOTIDE SEQUENCE</scope>
</reference>
<evidence type="ECO:0000256" key="8">
    <source>
        <dbReference type="ARBA" id="ARBA00023128"/>
    </source>
</evidence>
<keyword evidence="7" id="KW-0249">Electron transport</keyword>
<dbReference type="AlphaFoldDB" id="A0A6M2DQ18"/>
<evidence type="ECO:0000256" key="4">
    <source>
        <dbReference type="ARBA" id="ARBA00022448"/>
    </source>
</evidence>
<proteinExistence type="inferred from homology"/>
<keyword evidence="9" id="KW-0472">Membrane</keyword>
<dbReference type="GO" id="GO:0005743">
    <property type="term" value="C:mitochondrial inner membrane"/>
    <property type="evidence" value="ECO:0007669"/>
    <property type="project" value="UniProtKB-SubCell"/>
</dbReference>
<dbReference type="InterPro" id="IPR039993">
    <property type="entry name" value="NDUFB10"/>
</dbReference>
<keyword evidence="11" id="KW-0830">Ubiquinone</keyword>
<keyword evidence="6" id="KW-0999">Mitochondrion inner membrane</keyword>
<evidence type="ECO:0000313" key="11">
    <source>
        <dbReference type="EMBL" id="NOV48286.1"/>
    </source>
</evidence>
<dbReference type="GO" id="GO:0045271">
    <property type="term" value="C:respiratory chain complex I"/>
    <property type="evidence" value="ECO:0007669"/>
    <property type="project" value="UniProtKB-ARBA"/>
</dbReference>
<accession>A0A6M2DQ18</accession>
<evidence type="ECO:0000256" key="6">
    <source>
        <dbReference type="ARBA" id="ARBA00022792"/>
    </source>
</evidence>
<dbReference type="PANTHER" id="PTHR13094:SF1">
    <property type="entry name" value="NADH DEHYDROGENASE [UBIQUINONE] 1 BETA SUBCOMPLEX SUBUNIT 10"/>
    <property type="match status" value="1"/>
</dbReference>
<evidence type="ECO:0000256" key="3">
    <source>
        <dbReference type="ARBA" id="ARBA00014109"/>
    </source>
</evidence>
<dbReference type="Pfam" id="PF10249">
    <property type="entry name" value="NDUFB10"/>
    <property type="match status" value="1"/>
</dbReference>
<evidence type="ECO:0000256" key="1">
    <source>
        <dbReference type="ARBA" id="ARBA00004443"/>
    </source>
</evidence>
<keyword evidence="5" id="KW-0679">Respiratory chain</keyword>
<organism evidence="11">
    <name type="scientific">Xenopsylla cheopis</name>
    <name type="common">Oriental rat flea</name>
    <name type="synonym">Pulex cheopis</name>
    <dbReference type="NCBI Taxonomy" id="163159"/>
    <lineage>
        <taxon>Eukaryota</taxon>
        <taxon>Metazoa</taxon>
        <taxon>Ecdysozoa</taxon>
        <taxon>Arthropoda</taxon>
        <taxon>Hexapoda</taxon>
        <taxon>Insecta</taxon>
        <taxon>Pterygota</taxon>
        <taxon>Neoptera</taxon>
        <taxon>Endopterygota</taxon>
        <taxon>Siphonaptera</taxon>
        <taxon>Pulicidae</taxon>
        <taxon>Xenopsyllinae</taxon>
        <taxon>Xenopsylla</taxon>
    </lineage>
</organism>
<dbReference type="InterPro" id="IPR019377">
    <property type="entry name" value="NADH_UbQ_OxRdtase_su10"/>
</dbReference>
<comment type="similarity">
    <text evidence="2">Belongs to the complex I NDUFB10 subunit family.</text>
</comment>
<keyword evidence="4" id="KW-0813">Transport</keyword>
<dbReference type="PANTHER" id="PTHR13094">
    <property type="entry name" value="NADH-UBIQUINONE OXIDOREDUCTASE PDSW SUBUNIT"/>
    <property type="match status" value="1"/>
</dbReference>
<keyword evidence="8" id="KW-0496">Mitochondrion</keyword>
<feature type="region of interest" description="Disordered" evidence="10">
    <location>
        <begin position="148"/>
        <end position="167"/>
    </location>
</feature>
<evidence type="ECO:0000256" key="10">
    <source>
        <dbReference type="SAM" id="MobiDB-lite"/>
    </source>
</evidence>
<dbReference type="EMBL" id="GIIL01004560">
    <property type="protein sequence ID" value="NOV48286.1"/>
    <property type="molecule type" value="Transcribed_RNA"/>
</dbReference>
<name>A0A6M2DQ18_XENCH</name>
<comment type="subcellular location">
    <subcellularLocation>
        <location evidence="1">Mitochondrion inner membrane</location>
        <topology evidence="1">Peripheral membrane protein</topology>
        <orientation evidence="1">Matrix side</orientation>
    </subcellularLocation>
</comment>
<evidence type="ECO:0000256" key="9">
    <source>
        <dbReference type="ARBA" id="ARBA00023136"/>
    </source>
</evidence>
<sequence length="167" mass="19731">MSSNEGKSTFESFLFAVSNTLQAPVIWFRETVVVPNQKSYPWYHQKFRRVPTIDTCYTDDPICEYEANQQFKRDKLVDSEILNILRQRFEDCSLYEEPDDKEKCKVVLQQYKDASTDWFIKYGDLGAYHNVRRAYMKQKHRMIWERRHGPVGTGMKPKSEEELSGAA</sequence>
<evidence type="ECO:0000256" key="5">
    <source>
        <dbReference type="ARBA" id="ARBA00022660"/>
    </source>
</evidence>